<dbReference type="EMBL" id="JAEHOE010000202">
    <property type="protein sequence ID" value="KAG2482765.1"/>
    <property type="molecule type" value="Genomic_DNA"/>
</dbReference>
<feature type="transmembrane region" description="Helical" evidence="1">
    <location>
        <begin position="69"/>
        <end position="89"/>
    </location>
</feature>
<feature type="transmembrane region" description="Helical" evidence="1">
    <location>
        <begin position="36"/>
        <end position="57"/>
    </location>
</feature>
<protein>
    <submittedName>
        <fullName evidence="2">Uncharacterized protein</fullName>
    </submittedName>
</protein>
<dbReference type="Proteomes" id="UP000612055">
    <property type="component" value="Unassembled WGS sequence"/>
</dbReference>
<organism evidence="2 3">
    <name type="scientific">Edaphochlamys debaryana</name>
    <dbReference type="NCBI Taxonomy" id="47281"/>
    <lineage>
        <taxon>Eukaryota</taxon>
        <taxon>Viridiplantae</taxon>
        <taxon>Chlorophyta</taxon>
        <taxon>core chlorophytes</taxon>
        <taxon>Chlorophyceae</taxon>
        <taxon>CS clade</taxon>
        <taxon>Chlamydomonadales</taxon>
        <taxon>Chlamydomonadales incertae sedis</taxon>
        <taxon>Edaphochlamys</taxon>
    </lineage>
</organism>
<comment type="caution">
    <text evidence="2">The sequence shown here is derived from an EMBL/GenBank/DDBJ whole genome shotgun (WGS) entry which is preliminary data.</text>
</comment>
<evidence type="ECO:0000313" key="2">
    <source>
        <dbReference type="EMBL" id="KAG2482765.1"/>
    </source>
</evidence>
<feature type="transmembrane region" description="Helical" evidence="1">
    <location>
        <begin position="7"/>
        <end position="24"/>
    </location>
</feature>
<keyword evidence="3" id="KW-1185">Reference proteome</keyword>
<evidence type="ECO:0000313" key="3">
    <source>
        <dbReference type="Proteomes" id="UP000612055"/>
    </source>
</evidence>
<keyword evidence="1" id="KW-0812">Transmembrane</keyword>
<accession>A0A835XKJ5</accession>
<name>A0A835XKJ5_9CHLO</name>
<evidence type="ECO:0000256" key="1">
    <source>
        <dbReference type="SAM" id="Phobius"/>
    </source>
</evidence>
<proteinExistence type="predicted"/>
<dbReference type="OrthoDB" id="417037at2759"/>
<keyword evidence="1" id="KW-0472">Membrane</keyword>
<keyword evidence="1" id="KW-1133">Transmembrane helix</keyword>
<reference evidence="2" key="1">
    <citation type="journal article" date="2020" name="bioRxiv">
        <title>Comparative genomics of Chlamydomonas.</title>
        <authorList>
            <person name="Craig R.J."/>
            <person name="Hasan A.R."/>
            <person name="Ness R.W."/>
            <person name="Keightley P.D."/>
        </authorList>
    </citation>
    <scope>NUCLEOTIDE SEQUENCE</scope>
    <source>
        <strain evidence="2">CCAP 11/70</strain>
    </source>
</reference>
<sequence>MTNWARVYYTNGIALLPLLVAIPLCGEYQALMSVSWTGGVIAPLLLSCAVGVCMSHASYLLREAVSAKLLTIVGILCKVITVVINLMIWDNHANPSGIFFLLVCVGAGTVYEQAPKRA</sequence>
<feature type="transmembrane region" description="Helical" evidence="1">
    <location>
        <begin position="95"/>
        <end position="111"/>
    </location>
</feature>
<gene>
    <name evidence="2" type="ORF">HYH03_018305</name>
</gene>
<dbReference type="AlphaFoldDB" id="A0A835XKJ5"/>